<reference evidence="1" key="1">
    <citation type="submission" date="2022-09" db="EMBL/GenBank/DDBJ databases">
        <title>Actin cytoskeleton and complex cell architecture in an #Asgard archaeon.</title>
        <authorList>
            <person name="Ponce Toledo R.I."/>
            <person name="Schleper C."/>
            <person name="Rodrigues Oliveira T."/>
            <person name="Wollweber F."/>
            <person name="Xu J."/>
            <person name="Rittmann S."/>
            <person name="Klingl A."/>
            <person name="Pilhofer M."/>
        </authorList>
    </citation>
    <scope>NUCLEOTIDE SEQUENCE</scope>
    <source>
        <strain evidence="1">B-35</strain>
    </source>
</reference>
<organism evidence="1 2">
    <name type="scientific">Candidatus Lokiarchaeum ossiferum</name>
    <dbReference type="NCBI Taxonomy" id="2951803"/>
    <lineage>
        <taxon>Archaea</taxon>
        <taxon>Promethearchaeati</taxon>
        <taxon>Promethearchaeota</taxon>
        <taxon>Promethearchaeia</taxon>
        <taxon>Promethearchaeales</taxon>
        <taxon>Promethearchaeaceae</taxon>
        <taxon>Candidatus Lokiarchaeum</taxon>
    </lineage>
</organism>
<protein>
    <recommendedName>
        <fullName evidence="3">TIGR04076 family protein</fullName>
    </recommendedName>
</protein>
<proteinExistence type="predicted"/>
<accession>A0ABY6HTM7</accession>
<gene>
    <name evidence="1" type="ORF">NEF87_003156</name>
</gene>
<name>A0ABY6HTM7_9ARCH</name>
<evidence type="ECO:0000313" key="1">
    <source>
        <dbReference type="EMBL" id="UYP46871.1"/>
    </source>
</evidence>
<dbReference type="Proteomes" id="UP001208689">
    <property type="component" value="Chromosome"/>
</dbReference>
<dbReference type="InterPro" id="IPR023811">
    <property type="entry name" value="CHP04076"/>
</dbReference>
<dbReference type="NCBIfam" id="TIGR04076">
    <property type="entry name" value="TIGR04076 family protein"/>
    <property type="match status" value="1"/>
</dbReference>
<evidence type="ECO:0008006" key="3">
    <source>
        <dbReference type="Google" id="ProtNLM"/>
    </source>
</evidence>
<evidence type="ECO:0000313" key="2">
    <source>
        <dbReference type="Proteomes" id="UP001208689"/>
    </source>
</evidence>
<keyword evidence="2" id="KW-1185">Reference proteome</keyword>
<dbReference type="EMBL" id="CP104013">
    <property type="protein sequence ID" value="UYP46871.1"/>
    <property type="molecule type" value="Genomic_DNA"/>
</dbReference>
<sequence length="107" mass="12313">MTRHRVKITVLKRVTPEYIFDGDVPTRPNGEKYTICTAFKEGEEYMVEPNMQCPEKFCSYAWKDIHSDVRVLALGGDHSPWVESPKMISCCTDGIRPVSFTLERLDN</sequence>